<keyword evidence="1" id="KW-0472">Membrane</keyword>
<dbReference type="AlphaFoldDB" id="A0A6J5JWG2"/>
<dbReference type="InterPro" id="IPR003442">
    <property type="entry name" value="T6A_TsaE"/>
</dbReference>
<proteinExistence type="predicted"/>
<accession>A0A6J5JWG2</accession>
<organism evidence="2 3">
    <name type="scientific">Candidatus Azoamicus ciliaticola</name>
    <dbReference type="NCBI Taxonomy" id="2652803"/>
    <lineage>
        <taxon>Bacteria</taxon>
        <taxon>Pseudomonadati</taxon>
        <taxon>Pseudomonadota</taxon>
        <taxon>Gammaproteobacteria</taxon>
        <taxon>Candidatus Azoamicaceae</taxon>
        <taxon>Candidatus Azoamicus</taxon>
    </lineage>
</organism>
<evidence type="ECO:0000313" key="3">
    <source>
        <dbReference type="Proteomes" id="UP000509549"/>
    </source>
</evidence>
<feature type="transmembrane region" description="Helical" evidence="1">
    <location>
        <begin position="20"/>
        <end position="39"/>
    </location>
</feature>
<keyword evidence="1" id="KW-0812">Transmembrane</keyword>
<dbReference type="Pfam" id="PF02367">
    <property type="entry name" value="TsaE"/>
    <property type="match status" value="1"/>
</dbReference>
<reference evidence="2 3" key="1">
    <citation type="submission" date="2020-04" db="EMBL/GenBank/DDBJ databases">
        <authorList>
            <person name="Graf S J."/>
        </authorList>
    </citation>
    <scope>NUCLEOTIDE SEQUENCE [LARGE SCALE GENOMIC DNA]</scope>
    <source>
        <strain evidence="2">1</strain>
    </source>
</reference>
<dbReference type="InterPro" id="IPR027417">
    <property type="entry name" value="P-loop_NTPase"/>
</dbReference>
<dbReference type="Gene3D" id="3.40.50.300">
    <property type="entry name" value="P-loop containing nucleotide triphosphate hydrolases"/>
    <property type="match status" value="1"/>
</dbReference>
<dbReference type="SUPFAM" id="SSF52540">
    <property type="entry name" value="P-loop containing nucleoside triphosphate hydrolases"/>
    <property type="match status" value="1"/>
</dbReference>
<keyword evidence="3" id="KW-1185">Reference proteome</keyword>
<dbReference type="RefSeq" id="WP_176604828.1">
    <property type="nucleotide sequence ID" value="NZ_LR794158.1"/>
</dbReference>
<evidence type="ECO:0000256" key="1">
    <source>
        <dbReference type="SAM" id="Phobius"/>
    </source>
</evidence>
<keyword evidence="1" id="KW-1133">Transmembrane helix</keyword>
<sequence length="150" mass="17721">MFSAIFFFNNYMSFNKFSIILSRCYLFNTIIFLVGDFGIGKTFFSKGFLGNILDYNYNISSSSFSKVNVFFLNDVCFYHSDFYDFISFEDAYSKLSTCLDEKKKFLLVEWGEKLLQKIMPDLCVYIYVYTFSSRIIIIKSKHIDVLKLFL</sequence>
<protein>
    <submittedName>
        <fullName evidence="2">Uncharacterized protein</fullName>
    </submittedName>
</protein>
<dbReference type="GO" id="GO:0002949">
    <property type="term" value="P:tRNA threonylcarbamoyladenosine modification"/>
    <property type="evidence" value="ECO:0007669"/>
    <property type="project" value="InterPro"/>
</dbReference>
<gene>
    <name evidence="2" type="ORF">ESZ_00075</name>
</gene>
<evidence type="ECO:0000313" key="2">
    <source>
        <dbReference type="EMBL" id="CAB3976295.1"/>
    </source>
</evidence>
<dbReference type="Proteomes" id="UP000509549">
    <property type="component" value="Chromosome"/>
</dbReference>
<dbReference type="KEGG" id="acil:ESZ_00075"/>
<name>A0A6J5JWG2_9GAMM</name>
<dbReference type="EMBL" id="LR794158">
    <property type="protein sequence ID" value="CAB3976295.1"/>
    <property type="molecule type" value="Genomic_DNA"/>
</dbReference>